<dbReference type="Proteomes" id="UP001597318">
    <property type="component" value="Unassembled WGS sequence"/>
</dbReference>
<evidence type="ECO:0000256" key="3">
    <source>
        <dbReference type="ARBA" id="ARBA00022692"/>
    </source>
</evidence>
<evidence type="ECO:0000256" key="6">
    <source>
        <dbReference type="SAM" id="Phobius"/>
    </source>
</evidence>
<dbReference type="EMBL" id="JBHUIK010000004">
    <property type="protein sequence ID" value="MFD2215571.1"/>
    <property type="molecule type" value="Genomic_DNA"/>
</dbReference>
<evidence type="ECO:0000256" key="1">
    <source>
        <dbReference type="ARBA" id="ARBA00004651"/>
    </source>
</evidence>
<keyword evidence="4 6" id="KW-1133">Transmembrane helix</keyword>
<organism evidence="8 9">
    <name type="scientific">Metabacillus endolithicus</name>
    <dbReference type="NCBI Taxonomy" id="1535204"/>
    <lineage>
        <taxon>Bacteria</taxon>
        <taxon>Bacillati</taxon>
        <taxon>Bacillota</taxon>
        <taxon>Bacilli</taxon>
        <taxon>Bacillales</taxon>
        <taxon>Bacillaceae</taxon>
        <taxon>Metabacillus</taxon>
    </lineage>
</organism>
<evidence type="ECO:0000256" key="4">
    <source>
        <dbReference type="ARBA" id="ARBA00022989"/>
    </source>
</evidence>
<dbReference type="PANTHER" id="PTHR23518">
    <property type="entry name" value="C-METHYLTRANSFERASE"/>
    <property type="match status" value="1"/>
</dbReference>
<proteinExistence type="predicted"/>
<gene>
    <name evidence="8" type="ORF">ACFSKK_17915</name>
</gene>
<evidence type="ECO:0000256" key="5">
    <source>
        <dbReference type="ARBA" id="ARBA00023136"/>
    </source>
</evidence>
<dbReference type="Pfam" id="PF07690">
    <property type="entry name" value="MFS_1"/>
    <property type="match status" value="1"/>
</dbReference>
<dbReference type="PANTHER" id="PTHR23518:SF2">
    <property type="entry name" value="MAJOR FACILITATOR SUPERFAMILY TRANSPORTER"/>
    <property type="match status" value="1"/>
</dbReference>
<evidence type="ECO:0000313" key="9">
    <source>
        <dbReference type="Proteomes" id="UP001597318"/>
    </source>
</evidence>
<reference evidence="9" key="1">
    <citation type="journal article" date="2019" name="Int. J. Syst. Evol. Microbiol.">
        <title>The Global Catalogue of Microorganisms (GCM) 10K type strain sequencing project: providing services to taxonomists for standard genome sequencing and annotation.</title>
        <authorList>
            <consortium name="The Broad Institute Genomics Platform"/>
            <consortium name="The Broad Institute Genome Sequencing Center for Infectious Disease"/>
            <person name="Wu L."/>
            <person name="Ma J."/>
        </authorList>
    </citation>
    <scope>NUCLEOTIDE SEQUENCE [LARGE SCALE GENOMIC DNA]</scope>
    <source>
        <strain evidence="9">CGMCC 1.15474</strain>
    </source>
</reference>
<comment type="caution">
    <text evidence="8">The sequence shown here is derived from an EMBL/GenBank/DDBJ whole genome shotgun (WGS) entry which is preliminary data.</text>
</comment>
<dbReference type="Gene3D" id="1.20.1250.20">
    <property type="entry name" value="MFS general substrate transporter like domains"/>
    <property type="match status" value="1"/>
</dbReference>
<evidence type="ECO:0000313" key="8">
    <source>
        <dbReference type="EMBL" id="MFD2215571.1"/>
    </source>
</evidence>
<comment type="subcellular location">
    <subcellularLocation>
        <location evidence="1">Cell membrane</location>
        <topology evidence="1">Multi-pass membrane protein</topology>
    </subcellularLocation>
</comment>
<keyword evidence="2" id="KW-0813">Transport</keyword>
<keyword evidence="9" id="KW-1185">Reference proteome</keyword>
<evidence type="ECO:0000259" key="7">
    <source>
        <dbReference type="PROSITE" id="PS50850"/>
    </source>
</evidence>
<evidence type="ECO:0000256" key="2">
    <source>
        <dbReference type="ARBA" id="ARBA00022448"/>
    </source>
</evidence>
<feature type="transmembrane region" description="Helical" evidence="6">
    <location>
        <begin position="75"/>
        <end position="93"/>
    </location>
</feature>
<accession>A0ABW5C3C2</accession>
<keyword evidence="5 6" id="KW-0472">Membrane</keyword>
<feature type="domain" description="Major facilitator superfamily (MFS) profile" evidence="7">
    <location>
        <begin position="9"/>
        <end position="144"/>
    </location>
</feature>
<protein>
    <submittedName>
        <fullName evidence="8">MFS transporter</fullName>
    </submittedName>
</protein>
<dbReference type="SUPFAM" id="SSF103473">
    <property type="entry name" value="MFS general substrate transporter"/>
    <property type="match status" value="1"/>
</dbReference>
<dbReference type="PROSITE" id="PS50850">
    <property type="entry name" value="MFS"/>
    <property type="match status" value="1"/>
</dbReference>
<feature type="transmembrane region" description="Helical" evidence="6">
    <location>
        <begin position="12"/>
        <end position="30"/>
    </location>
</feature>
<dbReference type="InterPro" id="IPR036259">
    <property type="entry name" value="MFS_trans_sf"/>
</dbReference>
<dbReference type="InterPro" id="IPR020846">
    <property type="entry name" value="MFS_dom"/>
</dbReference>
<dbReference type="RefSeq" id="WP_247340275.1">
    <property type="nucleotide sequence ID" value="NZ_CP095550.1"/>
</dbReference>
<feature type="transmembrane region" description="Helical" evidence="6">
    <location>
        <begin position="42"/>
        <end position="63"/>
    </location>
</feature>
<sequence>MSNYNFVRNNWIFLFVSFTLWFPHFIYLPVLTPYMELLGSEYIFIGIVLSSYGLMQFLFRLPIGIFSDLMKLRKPFMIFGLLIGSMSCVVFAVTDSLGWVLLGRSLAGIAAATWVVFTVLYSSYFAEDEVHHAHVYWSTSSWFS</sequence>
<feature type="transmembrane region" description="Helical" evidence="6">
    <location>
        <begin position="99"/>
        <end position="121"/>
    </location>
</feature>
<keyword evidence="3 6" id="KW-0812">Transmembrane</keyword>
<name>A0ABW5C3C2_9BACI</name>
<dbReference type="InterPro" id="IPR011701">
    <property type="entry name" value="MFS"/>
</dbReference>